<proteinExistence type="predicted"/>
<protein>
    <submittedName>
        <fullName evidence="1">Uncharacterized protein</fullName>
    </submittedName>
</protein>
<dbReference type="AlphaFoldDB" id="A0A855FCC1"/>
<evidence type="ECO:0000313" key="2">
    <source>
        <dbReference type="Proteomes" id="UP000229713"/>
    </source>
</evidence>
<dbReference type="Proteomes" id="UP000229713">
    <property type="component" value="Unassembled WGS sequence"/>
</dbReference>
<organism evidence="1 2">
    <name type="scientific">Raoultella ornithinolytica</name>
    <name type="common">Klebsiella ornithinolytica</name>
    <dbReference type="NCBI Taxonomy" id="54291"/>
    <lineage>
        <taxon>Bacteria</taxon>
        <taxon>Pseudomonadati</taxon>
        <taxon>Pseudomonadota</taxon>
        <taxon>Gammaproteobacteria</taxon>
        <taxon>Enterobacterales</taxon>
        <taxon>Enterobacteriaceae</taxon>
        <taxon>Klebsiella/Raoultella group</taxon>
        <taxon>Raoultella</taxon>
    </lineage>
</organism>
<reference evidence="1 2" key="1">
    <citation type="submission" date="2017-07" db="EMBL/GenBank/DDBJ databases">
        <title>Raoultella ornithinolytica strain HH3 draft genome.</title>
        <authorList>
            <person name="Duceppe M.-O."/>
            <person name="Huang H."/>
            <person name="Phipps-Todd B."/>
        </authorList>
    </citation>
    <scope>NUCLEOTIDE SEQUENCE [LARGE SCALE GENOMIC DNA]</scope>
    <source>
        <strain evidence="1 2">HH3</strain>
    </source>
</reference>
<dbReference type="EMBL" id="NKYI01000005">
    <property type="protein sequence ID" value="PIK93942.1"/>
    <property type="molecule type" value="Genomic_DNA"/>
</dbReference>
<comment type="caution">
    <text evidence="1">The sequence shown here is derived from an EMBL/GenBank/DDBJ whole genome shotgun (WGS) entry which is preliminary data.</text>
</comment>
<accession>A0A855FCC1</accession>
<gene>
    <name evidence="1" type="ORF">CFY86_02085</name>
</gene>
<name>A0A855FCC1_RAOOR</name>
<evidence type="ECO:0000313" key="1">
    <source>
        <dbReference type="EMBL" id="PIK93942.1"/>
    </source>
</evidence>
<sequence>MWPAFFPLYGPHHKTRPWQVNAPDNPPRTALLLPNGPHSEQFIFCNPGTLPGGATLTGATAGAGA</sequence>